<gene>
    <name evidence="1" type="ORF">ACFQZX_00075</name>
</gene>
<reference evidence="2" key="1">
    <citation type="journal article" date="2019" name="Int. J. Syst. Evol. Microbiol.">
        <title>The Global Catalogue of Microorganisms (GCM) 10K type strain sequencing project: providing services to taxonomists for standard genome sequencing and annotation.</title>
        <authorList>
            <consortium name="The Broad Institute Genomics Platform"/>
            <consortium name="The Broad Institute Genome Sequencing Center for Infectious Disease"/>
            <person name="Wu L."/>
            <person name="Ma J."/>
        </authorList>
    </citation>
    <scope>NUCLEOTIDE SEQUENCE [LARGE SCALE GENOMIC DNA]</scope>
    <source>
        <strain evidence="2">CCUG 61484</strain>
    </source>
</reference>
<dbReference type="EMBL" id="JBHTHZ010000001">
    <property type="protein sequence ID" value="MFD0791986.1"/>
    <property type="molecule type" value="Genomic_DNA"/>
</dbReference>
<evidence type="ECO:0008006" key="3">
    <source>
        <dbReference type="Google" id="ProtNLM"/>
    </source>
</evidence>
<dbReference type="SUPFAM" id="SSF51126">
    <property type="entry name" value="Pectin lyase-like"/>
    <property type="match status" value="1"/>
</dbReference>
<name>A0ABW3AMT2_9SPHI</name>
<organism evidence="1 2">
    <name type="scientific">Mucilaginibacter litoreus</name>
    <dbReference type="NCBI Taxonomy" id="1048221"/>
    <lineage>
        <taxon>Bacteria</taxon>
        <taxon>Pseudomonadati</taxon>
        <taxon>Bacteroidota</taxon>
        <taxon>Sphingobacteriia</taxon>
        <taxon>Sphingobacteriales</taxon>
        <taxon>Sphingobacteriaceae</taxon>
        <taxon>Mucilaginibacter</taxon>
    </lineage>
</organism>
<evidence type="ECO:0000313" key="1">
    <source>
        <dbReference type="EMBL" id="MFD0791986.1"/>
    </source>
</evidence>
<evidence type="ECO:0000313" key="2">
    <source>
        <dbReference type="Proteomes" id="UP001597010"/>
    </source>
</evidence>
<comment type="caution">
    <text evidence="1">The sequence shown here is derived from an EMBL/GenBank/DDBJ whole genome shotgun (WGS) entry which is preliminary data.</text>
</comment>
<dbReference type="Proteomes" id="UP001597010">
    <property type="component" value="Unassembled WGS sequence"/>
</dbReference>
<dbReference type="RefSeq" id="WP_377110691.1">
    <property type="nucleotide sequence ID" value="NZ_JBHTHZ010000001.1"/>
</dbReference>
<sequence>MQPFLNFDQVLFIKIAIVIGGLFGLSGNSIVTNEPKIVNVSPEAYGAVGDGIADDTKALQQMFTDAIKNKFKIVIPSKTYKISKTINIVPPVNKSEFRLDVEANGENTLIYSGSTGPCLRIVGMRFSVWKGLKIKLLASPGIAGIDLDTDNTAHSTSNINFTGCHISLGKGVNQRGWRLGVISGGGADISVINWNNCSVYGNYGKVITGQTGWHNQGPNCLNNILNTCFGAYLDKFFSNTSTETNKTGNGAFYFYGLGTSHNNLEFEISNAQTYVISGGRFELGKHVLHVTNSNISPSIIFRGIEISNYDPSEKSDLNNGCLFYLDMPCYLKLDGCNIGNKTPYNEKMIRAFGGGEGKGVGTIIIEGGSICANKNAFYQVNLNKTRWAVYVKGVGRLENGVRVEQMTDKSGMVAVNANR</sequence>
<proteinExistence type="predicted"/>
<keyword evidence="2" id="KW-1185">Reference proteome</keyword>
<protein>
    <recommendedName>
        <fullName evidence="3">Pectate lyase superfamily protein</fullName>
    </recommendedName>
</protein>
<accession>A0ABW3AMT2</accession>
<dbReference type="Gene3D" id="2.160.20.10">
    <property type="entry name" value="Single-stranded right-handed beta-helix, Pectin lyase-like"/>
    <property type="match status" value="1"/>
</dbReference>
<dbReference type="InterPro" id="IPR011050">
    <property type="entry name" value="Pectin_lyase_fold/virulence"/>
</dbReference>
<dbReference type="InterPro" id="IPR012334">
    <property type="entry name" value="Pectin_lyas_fold"/>
</dbReference>